<keyword evidence="4 7" id="KW-1133">Transmembrane helix</keyword>
<feature type="domain" description="MacB-like periplasmic core" evidence="9">
    <location>
        <begin position="21"/>
        <end position="243"/>
    </location>
</feature>
<comment type="caution">
    <text evidence="10">The sequence shown here is derived from an EMBL/GenBank/DDBJ whole genome shotgun (WGS) entry which is preliminary data.</text>
</comment>
<evidence type="ECO:0000313" key="10">
    <source>
        <dbReference type="EMBL" id="OGZ03717.1"/>
    </source>
</evidence>
<protein>
    <recommendedName>
        <fullName evidence="12">Multidrug ABC transporter substrate-binding protein</fullName>
    </recommendedName>
</protein>
<keyword evidence="5 7" id="KW-0472">Membrane</keyword>
<feature type="transmembrane region" description="Helical" evidence="7">
    <location>
        <begin position="335"/>
        <end position="365"/>
    </location>
</feature>
<evidence type="ECO:0000256" key="7">
    <source>
        <dbReference type="SAM" id="Phobius"/>
    </source>
</evidence>
<evidence type="ECO:0000256" key="2">
    <source>
        <dbReference type="ARBA" id="ARBA00022475"/>
    </source>
</evidence>
<dbReference type="Pfam" id="PF02687">
    <property type="entry name" value="FtsX"/>
    <property type="match status" value="1"/>
</dbReference>
<comment type="subcellular location">
    <subcellularLocation>
        <location evidence="1">Cell membrane</location>
        <topology evidence="1">Multi-pass membrane protein</topology>
    </subcellularLocation>
</comment>
<sequence>MTLANTIKIAVVGLRTNKSRSSLTILGIVIGITAIIMVMSLGKGAQDLILAQVQGIGSKTIVVIPGRQPTGPSDAAQIFSDSLKERDLTALKRKENIPTLKSIMPIIFGGESSSYEGETYRLTVFGVSELFIKIFDIAPSEGTFFTNEDVRGKADVAVIGSKVKDELFGLSQALGQKIKIKNKNFRIIGVLPNKGQVSFFNFDEMAIVPYTTAAESVFGIKYFHRFIIEADVEEHIPETVEGIKDTLRMSHGIDDPNKDDFFVETQVDLADRLGTITSVLTLFLVAVAAISLLVGGIGIMNIMLVSVTERTREIGLRKALGATNRDILSQFLFEAIFLTGIGGITGVIFGSFFSFITAFILSNIVGLSWTFSFPTEAAFIGIVVATVIGLVFGLYPARQAAKKSPIEALRYE</sequence>
<dbReference type="AlphaFoldDB" id="A0A1G2CR36"/>
<dbReference type="GO" id="GO:0005886">
    <property type="term" value="C:plasma membrane"/>
    <property type="evidence" value="ECO:0007669"/>
    <property type="project" value="UniProtKB-SubCell"/>
</dbReference>
<feature type="transmembrane region" description="Helical" evidence="7">
    <location>
        <begin position="23"/>
        <end position="42"/>
    </location>
</feature>
<dbReference type="GO" id="GO:0022857">
    <property type="term" value="F:transmembrane transporter activity"/>
    <property type="evidence" value="ECO:0007669"/>
    <property type="project" value="TreeGrafter"/>
</dbReference>
<feature type="transmembrane region" description="Helical" evidence="7">
    <location>
        <begin position="282"/>
        <end position="307"/>
    </location>
</feature>
<dbReference type="InterPro" id="IPR003838">
    <property type="entry name" value="ABC3_permease_C"/>
</dbReference>
<evidence type="ECO:0000259" key="9">
    <source>
        <dbReference type="Pfam" id="PF12704"/>
    </source>
</evidence>
<dbReference type="InterPro" id="IPR050250">
    <property type="entry name" value="Macrolide_Exporter_MacB"/>
</dbReference>
<proteinExistence type="inferred from homology"/>
<evidence type="ECO:0008006" key="12">
    <source>
        <dbReference type="Google" id="ProtNLM"/>
    </source>
</evidence>
<evidence type="ECO:0000256" key="1">
    <source>
        <dbReference type="ARBA" id="ARBA00004651"/>
    </source>
</evidence>
<evidence type="ECO:0000256" key="5">
    <source>
        <dbReference type="ARBA" id="ARBA00023136"/>
    </source>
</evidence>
<dbReference type="PANTHER" id="PTHR30572:SF4">
    <property type="entry name" value="ABC TRANSPORTER PERMEASE YTRF"/>
    <property type="match status" value="1"/>
</dbReference>
<dbReference type="InterPro" id="IPR025857">
    <property type="entry name" value="MacB_PCD"/>
</dbReference>
<evidence type="ECO:0000256" key="6">
    <source>
        <dbReference type="ARBA" id="ARBA00038076"/>
    </source>
</evidence>
<organism evidence="10 11">
    <name type="scientific">Candidatus Lloydbacteria bacterium RIFCSPHIGHO2_01_FULL_41_20</name>
    <dbReference type="NCBI Taxonomy" id="1798657"/>
    <lineage>
        <taxon>Bacteria</taxon>
        <taxon>Candidatus Lloydiibacteriota</taxon>
    </lineage>
</organism>
<dbReference type="EMBL" id="MHLH01000015">
    <property type="protein sequence ID" value="OGZ03717.1"/>
    <property type="molecule type" value="Genomic_DNA"/>
</dbReference>
<dbReference type="Proteomes" id="UP000178841">
    <property type="component" value="Unassembled WGS sequence"/>
</dbReference>
<comment type="similarity">
    <text evidence="6">Belongs to the ABC-4 integral membrane protein family.</text>
</comment>
<evidence type="ECO:0000259" key="8">
    <source>
        <dbReference type="Pfam" id="PF02687"/>
    </source>
</evidence>
<keyword evidence="3 7" id="KW-0812">Transmembrane</keyword>
<feature type="domain" description="ABC3 transporter permease C-terminal" evidence="8">
    <location>
        <begin position="286"/>
        <end position="405"/>
    </location>
</feature>
<name>A0A1G2CR36_9BACT</name>
<keyword evidence="2" id="KW-1003">Cell membrane</keyword>
<accession>A0A1G2CR36</accession>
<dbReference type="Pfam" id="PF12704">
    <property type="entry name" value="MacB_PCD"/>
    <property type="match status" value="1"/>
</dbReference>
<feature type="transmembrane region" description="Helical" evidence="7">
    <location>
        <begin position="377"/>
        <end position="395"/>
    </location>
</feature>
<evidence type="ECO:0000256" key="3">
    <source>
        <dbReference type="ARBA" id="ARBA00022692"/>
    </source>
</evidence>
<evidence type="ECO:0000313" key="11">
    <source>
        <dbReference type="Proteomes" id="UP000178841"/>
    </source>
</evidence>
<dbReference type="STRING" id="1798657.A2648_02060"/>
<gene>
    <name evidence="10" type="ORF">A2648_02060</name>
</gene>
<reference evidence="10 11" key="1">
    <citation type="journal article" date="2016" name="Nat. Commun.">
        <title>Thousands of microbial genomes shed light on interconnected biogeochemical processes in an aquifer system.</title>
        <authorList>
            <person name="Anantharaman K."/>
            <person name="Brown C.T."/>
            <person name="Hug L.A."/>
            <person name="Sharon I."/>
            <person name="Castelle C.J."/>
            <person name="Probst A.J."/>
            <person name="Thomas B.C."/>
            <person name="Singh A."/>
            <person name="Wilkins M.J."/>
            <person name="Karaoz U."/>
            <person name="Brodie E.L."/>
            <person name="Williams K.H."/>
            <person name="Hubbard S.S."/>
            <person name="Banfield J.F."/>
        </authorList>
    </citation>
    <scope>NUCLEOTIDE SEQUENCE [LARGE SCALE GENOMIC DNA]</scope>
</reference>
<dbReference type="PANTHER" id="PTHR30572">
    <property type="entry name" value="MEMBRANE COMPONENT OF TRANSPORTER-RELATED"/>
    <property type="match status" value="1"/>
</dbReference>
<evidence type="ECO:0000256" key="4">
    <source>
        <dbReference type="ARBA" id="ARBA00022989"/>
    </source>
</evidence>